<dbReference type="AlphaFoldDB" id="A0A7K4NPV9"/>
<evidence type="ECO:0000256" key="1">
    <source>
        <dbReference type="SAM" id="MobiDB-lite"/>
    </source>
</evidence>
<proteinExistence type="predicted"/>
<evidence type="ECO:0000313" key="2">
    <source>
        <dbReference type="EMBL" id="NWK02652.1"/>
    </source>
</evidence>
<dbReference type="EMBL" id="JACAST010000058">
    <property type="protein sequence ID" value="NWK02652.1"/>
    <property type="molecule type" value="Genomic_DNA"/>
</dbReference>
<accession>A0A7K4NPV9</accession>
<name>A0A7K4NPV9_9ARCH</name>
<feature type="region of interest" description="Disordered" evidence="1">
    <location>
        <begin position="291"/>
        <end position="313"/>
    </location>
</feature>
<sequence>MVKLKQITNFIEHDLIKKIRMDLWTYNRKLSGRNASQISNERDFESITYFHLRSFLKQFPEIKISTNYSLMGLDVWKQEKGKWKRVNFVMPDIVISERSSNEKKPLNHLIAFELKTESPGNGNAPNFNSEKYELDFRKLNRLMRAKKIKHAYYLLVYSDPEKSEKVVVENIKECWFSRGKATSKDKARRTKQKKFKSFVFNRYVNPRTKKIVDSERKRAEIQHKGMKFFRTYYNNTERENRRKLLKRLEETISNPKKVKGRSDGKTATQRRDAAVKAALTRKRNEIAKKLFRRKYEKLNKTKKKRVEKIRKHG</sequence>
<organism evidence="2 3">
    <name type="scientific">Marine Group I thaumarchaeote</name>
    <dbReference type="NCBI Taxonomy" id="2511932"/>
    <lineage>
        <taxon>Archaea</taxon>
        <taxon>Nitrososphaerota</taxon>
        <taxon>Marine Group I</taxon>
    </lineage>
</organism>
<dbReference type="Proteomes" id="UP000529843">
    <property type="component" value="Unassembled WGS sequence"/>
</dbReference>
<evidence type="ECO:0000313" key="3">
    <source>
        <dbReference type="Proteomes" id="UP000529843"/>
    </source>
</evidence>
<gene>
    <name evidence="2" type="ORF">HX804_05085</name>
</gene>
<protein>
    <submittedName>
        <fullName evidence="2">Uncharacterized protein</fullName>
    </submittedName>
</protein>
<reference evidence="2 3" key="1">
    <citation type="journal article" date="2019" name="Environ. Microbiol.">
        <title>Genomics insights into ecotype formation of ammonia-oxidizing archaea in the deep ocean.</title>
        <authorList>
            <person name="Wang Y."/>
            <person name="Huang J.M."/>
            <person name="Cui G.J."/>
            <person name="Nunoura T."/>
            <person name="Takaki Y."/>
            <person name="Li W.L."/>
            <person name="Li J."/>
            <person name="Gao Z.M."/>
            <person name="Takai K."/>
            <person name="Zhang A.Q."/>
            <person name="Stepanauskas R."/>
        </authorList>
    </citation>
    <scope>NUCLEOTIDE SEQUENCE [LARGE SCALE GENOMIC DNA]</scope>
    <source>
        <strain evidence="2 3">N8</strain>
    </source>
</reference>
<comment type="caution">
    <text evidence="2">The sequence shown here is derived from an EMBL/GenBank/DDBJ whole genome shotgun (WGS) entry which is preliminary data.</text>
</comment>